<organism evidence="1">
    <name type="scientific">marine metagenome</name>
    <dbReference type="NCBI Taxonomy" id="408172"/>
    <lineage>
        <taxon>unclassified sequences</taxon>
        <taxon>metagenomes</taxon>
        <taxon>ecological metagenomes</taxon>
    </lineage>
</organism>
<dbReference type="AlphaFoldDB" id="A0A381TJZ7"/>
<proteinExistence type="predicted"/>
<evidence type="ECO:0008006" key="2">
    <source>
        <dbReference type="Google" id="ProtNLM"/>
    </source>
</evidence>
<sequence>MFLVFLLAYLSIHTSVHALLFERRKTPEPEISWFVYPVVGSIPGVQDFYGLGATVSSIGGTDSDITAVSLRGKAEYFDDDFKIDILSIFDIPLFTDHLTLTWFSTKIRNAGWPEGQRGIDSDRESMYYLLASHVDASGGELSVNIYDNQLEAYYGYSDASVKPYGLVDPNGTFFSAQDAGIIESPRGYRVGLYLDDTDNRRDPRIGYRFQYEKWAQPSTRAGNSEYYQEDFNLTGYIPVLDENKGVLVLNQFFGSSTVLQKGTVDRSQFICDSTAKPGCQAILDELHARQLAEAENGRATSLGGTNRLRGYPTNRFYDSYTNFRGAEFRWYAHEVQNAFNFILEKGTFAGIQIAFFYEQGTVSPDKGSIWKNMKNSYGAGTRFLFNNVIVRIDRGYGREGGQTTFFVGYPF</sequence>
<gene>
    <name evidence="1" type="ORF">METZ01_LOCUS67147</name>
</gene>
<name>A0A381TJZ7_9ZZZZ</name>
<evidence type="ECO:0000313" key="1">
    <source>
        <dbReference type="EMBL" id="SVA14293.1"/>
    </source>
</evidence>
<dbReference type="EMBL" id="UINC01004433">
    <property type="protein sequence ID" value="SVA14293.1"/>
    <property type="molecule type" value="Genomic_DNA"/>
</dbReference>
<protein>
    <recommendedName>
        <fullName evidence="2">Bacterial surface antigen (D15) domain-containing protein</fullName>
    </recommendedName>
</protein>
<reference evidence="1" key="1">
    <citation type="submission" date="2018-05" db="EMBL/GenBank/DDBJ databases">
        <authorList>
            <person name="Lanie J.A."/>
            <person name="Ng W.-L."/>
            <person name="Kazmierczak K.M."/>
            <person name="Andrzejewski T.M."/>
            <person name="Davidsen T.M."/>
            <person name="Wayne K.J."/>
            <person name="Tettelin H."/>
            <person name="Glass J.I."/>
            <person name="Rusch D."/>
            <person name="Podicherti R."/>
            <person name="Tsui H.-C.T."/>
            <person name="Winkler M.E."/>
        </authorList>
    </citation>
    <scope>NUCLEOTIDE SEQUENCE</scope>
</reference>
<accession>A0A381TJZ7</accession>
<dbReference type="Gene3D" id="2.40.160.50">
    <property type="entry name" value="membrane protein fhac: a member of the omp85/tpsb transporter family"/>
    <property type="match status" value="1"/>
</dbReference>